<organism evidence="1 2">
    <name type="scientific">Methylobacterium radiotolerans (strain ATCC 27329 / DSM 1819 / JCM 2831 / NBRC 15690 / NCIMB 10815 / 0-1)</name>
    <dbReference type="NCBI Taxonomy" id="426355"/>
    <lineage>
        <taxon>Bacteria</taxon>
        <taxon>Pseudomonadati</taxon>
        <taxon>Pseudomonadota</taxon>
        <taxon>Alphaproteobacteria</taxon>
        <taxon>Hyphomicrobiales</taxon>
        <taxon>Methylobacteriaceae</taxon>
        <taxon>Methylobacterium</taxon>
    </lineage>
</organism>
<proteinExistence type="predicted"/>
<gene>
    <name evidence="1" type="ordered locus">Mrad2831_1007</name>
</gene>
<dbReference type="eggNOG" id="COG3514">
    <property type="taxonomic scope" value="Bacteria"/>
</dbReference>
<dbReference type="KEGG" id="mrd:Mrad2831_1007"/>
<evidence type="ECO:0000313" key="1">
    <source>
        <dbReference type="EMBL" id="ACB23016.1"/>
    </source>
</evidence>
<evidence type="ECO:0008006" key="3">
    <source>
        <dbReference type="Google" id="ProtNLM"/>
    </source>
</evidence>
<dbReference type="Proteomes" id="UP000006589">
    <property type="component" value="Chromosome"/>
</dbReference>
<dbReference type="AlphaFoldDB" id="B1M0P6"/>
<dbReference type="Pfam" id="PF14384">
    <property type="entry name" value="BrnA_antitoxin"/>
    <property type="match status" value="1"/>
</dbReference>
<dbReference type="InterPro" id="IPR025528">
    <property type="entry name" value="BrnA_antitoxin"/>
</dbReference>
<evidence type="ECO:0000313" key="2">
    <source>
        <dbReference type="Proteomes" id="UP000006589"/>
    </source>
</evidence>
<dbReference type="STRING" id="426355.Mrad2831_1007"/>
<dbReference type="OrthoDB" id="361944at2"/>
<reference evidence="1 2" key="1">
    <citation type="submission" date="2008-03" db="EMBL/GenBank/DDBJ databases">
        <title>Complete sequence of chromosome of Methylobacterium radiotolerans JCM 2831.</title>
        <authorList>
            <consortium name="US DOE Joint Genome Institute"/>
            <person name="Copeland A."/>
            <person name="Lucas S."/>
            <person name="Lapidus A."/>
            <person name="Glavina del Rio T."/>
            <person name="Dalin E."/>
            <person name="Tice H."/>
            <person name="Bruce D."/>
            <person name="Goodwin L."/>
            <person name="Pitluck S."/>
            <person name="Kiss H."/>
            <person name="Brettin T."/>
            <person name="Detter J.C."/>
            <person name="Han C."/>
            <person name="Kuske C.R."/>
            <person name="Schmutz J."/>
            <person name="Larimer F."/>
            <person name="Land M."/>
            <person name="Hauser L."/>
            <person name="Kyrpides N."/>
            <person name="Mikhailova N."/>
            <person name="Marx C.J."/>
            <person name="Richardson P."/>
        </authorList>
    </citation>
    <scope>NUCLEOTIDE SEQUENCE [LARGE SCALE GENOMIC DNA]</scope>
    <source>
        <strain evidence="2">ATCC 27329 / DSM 1819 / JCM 2831 / NBRC 15690 / NCIMB 10815 / 0-1</strain>
    </source>
</reference>
<protein>
    <recommendedName>
        <fullName evidence="3">BrnA antitoxin of type II toxin-antitoxin system</fullName>
    </recommendedName>
</protein>
<sequence>MSESRSATHRSSADAAIKSDLAKVDAHTITPEEYDEIPELTDAMLARADFYVGDRFVPRGPTGRSDEMVAIHLLPEIVAHFRAQGPGWQARINAALMEAIERERAAKSR</sequence>
<name>B1M0P6_METRJ</name>
<accession>B1M0P6</accession>
<dbReference type="EMBL" id="CP001001">
    <property type="protein sequence ID" value="ACB23016.1"/>
    <property type="molecule type" value="Genomic_DNA"/>
</dbReference>
<dbReference type="HOGENOM" id="CLU_140900_0_1_5"/>